<evidence type="ECO:0000313" key="4">
    <source>
        <dbReference type="EMBL" id="PJZ26556.1"/>
    </source>
</evidence>
<dbReference type="Gene3D" id="3.40.50.150">
    <property type="entry name" value="Vaccinia Virus protein VP39"/>
    <property type="match status" value="1"/>
</dbReference>
<dbReference type="GO" id="GO:0032259">
    <property type="term" value="P:methylation"/>
    <property type="evidence" value="ECO:0007669"/>
    <property type="project" value="UniProtKB-KW"/>
</dbReference>
<dbReference type="EMBL" id="NPDN01000002">
    <property type="protein sequence ID" value="PJZ26556.1"/>
    <property type="molecule type" value="Genomic_DNA"/>
</dbReference>
<dbReference type="PANTHER" id="PTHR10509:SF14">
    <property type="entry name" value="CAFFEOYL-COA O-METHYLTRANSFERASE 3-RELATED"/>
    <property type="match status" value="1"/>
</dbReference>
<keyword evidence="3" id="KW-0949">S-adenosyl-L-methionine</keyword>
<proteinExistence type="predicted"/>
<dbReference type="CDD" id="cd02440">
    <property type="entry name" value="AdoMet_MTases"/>
    <property type="match status" value="1"/>
</dbReference>
<dbReference type="GO" id="GO:0008171">
    <property type="term" value="F:O-methyltransferase activity"/>
    <property type="evidence" value="ECO:0007669"/>
    <property type="project" value="InterPro"/>
</dbReference>
<dbReference type="InterPro" id="IPR050362">
    <property type="entry name" value="Cation-dep_OMT"/>
</dbReference>
<gene>
    <name evidence="4" type="ORF">CH357_03410</name>
</gene>
<keyword evidence="1 4" id="KW-0489">Methyltransferase</keyword>
<dbReference type="SUPFAM" id="SSF53335">
    <property type="entry name" value="S-adenosyl-L-methionine-dependent methyltransferases"/>
    <property type="match status" value="1"/>
</dbReference>
<evidence type="ECO:0000256" key="1">
    <source>
        <dbReference type="ARBA" id="ARBA00022603"/>
    </source>
</evidence>
<name>A0A2M9XFU8_9LEPT</name>
<dbReference type="PROSITE" id="PS51682">
    <property type="entry name" value="SAM_OMT_I"/>
    <property type="match status" value="1"/>
</dbReference>
<dbReference type="PANTHER" id="PTHR10509">
    <property type="entry name" value="O-METHYLTRANSFERASE-RELATED"/>
    <property type="match status" value="1"/>
</dbReference>
<comment type="caution">
    <text evidence="4">The sequence shown here is derived from an EMBL/GenBank/DDBJ whole genome shotgun (WGS) entry which is preliminary data.</text>
</comment>
<protein>
    <submittedName>
        <fullName evidence="4">Methyltransferase</fullName>
    </submittedName>
</protein>
<evidence type="ECO:0000256" key="3">
    <source>
        <dbReference type="ARBA" id="ARBA00022691"/>
    </source>
</evidence>
<keyword evidence="2 4" id="KW-0808">Transferase</keyword>
<evidence type="ECO:0000256" key="2">
    <source>
        <dbReference type="ARBA" id="ARBA00022679"/>
    </source>
</evidence>
<accession>A0A2M9XFU8</accession>
<reference evidence="4 5" key="1">
    <citation type="submission" date="2017-07" db="EMBL/GenBank/DDBJ databases">
        <title>Leptospira spp. isolated from tropical soils.</title>
        <authorList>
            <person name="Thibeaux R."/>
            <person name="Iraola G."/>
            <person name="Ferres I."/>
            <person name="Bierque E."/>
            <person name="Girault D."/>
            <person name="Soupe-Gilbert M.-E."/>
            <person name="Picardeau M."/>
            <person name="Goarant C."/>
        </authorList>
    </citation>
    <scope>NUCLEOTIDE SEQUENCE [LARGE SCALE GENOMIC DNA]</scope>
    <source>
        <strain evidence="4 5">MCA1-C-A1</strain>
    </source>
</reference>
<keyword evidence="5" id="KW-1185">Reference proteome</keyword>
<dbReference type="Pfam" id="PF01596">
    <property type="entry name" value="Methyltransf_3"/>
    <property type="match status" value="1"/>
</dbReference>
<dbReference type="GO" id="GO:0008757">
    <property type="term" value="F:S-adenosylmethionine-dependent methyltransferase activity"/>
    <property type="evidence" value="ECO:0007669"/>
    <property type="project" value="TreeGrafter"/>
</dbReference>
<dbReference type="Proteomes" id="UP000232196">
    <property type="component" value="Unassembled WGS sequence"/>
</dbReference>
<dbReference type="OrthoDB" id="9811000at2"/>
<dbReference type="AlphaFoldDB" id="A0A2M9XFU8"/>
<sequence>MASQNPKQKYGTSIYKEGLEDWIHSELVKRPYDWLESLEKKAAQDKFPVLTPASGAVLAFLASSWDPDVVLELGTGYGISLFWLLSAVRKDTRLQTVDREADFIKVAKEFFAKLEPDSNRVEFTNADCSEIAKEFLETSSLGQKELMFVDCDKVRYPEILEMILEKGMSRNLRVIYDNVLWHGRIADPENQAPSDLAVRKLWSLIKNSKIEYTLFPVGDGILCFDFRQ</sequence>
<dbReference type="InterPro" id="IPR002935">
    <property type="entry name" value="SAM_O-MeTrfase"/>
</dbReference>
<organism evidence="4 5">
    <name type="scientific">Leptospira hartskeerlii</name>
    <dbReference type="NCBI Taxonomy" id="2023177"/>
    <lineage>
        <taxon>Bacteria</taxon>
        <taxon>Pseudomonadati</taxon>
        <taxon>Spirochaetota</taxon>
        <taxon>Spirochaetia</taxon>
        <taxon>Leptospirales</taxon>
        <taxon>Leptospiraceae</taxon>
        <taxon>Leptospira</taxon>
    </lineage>
</organism>
<evidence type="ECO:0000313" key="5">
    <source>
        <dbReference type="Proteomes" id="UP000232196"/>
    </source>
</evidence>
<dbReference type="RefSeq" id="WP_100705382.1">
    <property type="nucleotide sequence ID" value="NZ_NPDL01000002.1"/>
</dbReference>
<dbReference type="InterPro" id="IPR029063">
    <property type="entry name" value="SAM-dependent_MTases_sf"/>
</dbReference>